<dbReference type="AlphaFoldDB" id="A0AAW0BB43"/>
<accession>A0AAW0BB43</accession>
<evidence type="ECO:0000313" key="2">
    <source>
        <dbReference type="EMBL" id="KAK7023192.1"/>
    </source>
</evidence>
<keyword evidence="1" id="KW-0472">Membrane</keyword>
<feature type="transmembrane region" description="Helical" evidence="1">
    <location>
        <begin position="37"/>
        <end position="55"/>
    </location>
</feature>
<gene>
    <name evidence="2" type="ORF">R3P38DRAFT_1100480</name>
</gene>
<evidence type="ECO:0000313" key="3">
    <source>
        <dbReference type="Proteomes" id="UP001362999"/>
    </source>
</evidence>
<protein>
    <submittedName>
        <fullName evidence="2">Uncharacterized protein</fullName>
    </submittedName>
</protein>
<dbReference type="EMBL" id="JAWWNJ010000036">
    <property type="protein sequence ID" value="KAK7023192.1"/>
    <property type="molecule type" value="Genomic_DNA"/>
</dbReference>
<reference evidence="2 3" key="1">
    <citation type="journal article" date="2024" name="J Genomics">
        <title>Draft genome sequencing and assembly of Favolaschia claudopus CIRM-BRFM 2984 isolated from oak limbs.</title>
        <authorList>
            <person name="Navarro D."/>
            <person name="Drula E."/>
            <person name="Chaduli D."/>
            <person name="Cazenave R."/>
            <person name="Ahrendt S."/>
            <person name="Wang J."/>
            <person name="Lipzen A."/>
            <person name="Daum C."/>
            <person name="Barry K."/>
            <person name="Grigoriev I.V."/>
            <person name="Favel A."/>
            <person name="Rosso M.N."/>
            <person name="Martin F."/>
        </authorList>
    </citation>
    <scope>NUCLEOTIDE SEQUENCE [LARGE SCALE GENOMIC DNA]</scope>
    <source>
        <strain evidence="2 3">CIRM-BRFM 2984</strain>
    </source>
</reference>
<name>A0AAW0BB43_9AGAR</name>
<keyword evidence="1" id="KW-1133">Transmembrane helix</keyword>
<comment type="caution">
    <text evidence="2">The sequence shown here is derived from an EMBL/GenBank/DDBJ whole genome shotgun (WGS) entry which is preliminary data.</text>
</comment>
<keyword evidence="1" id="KW-0812">Transmembrane</keyword>
<evidence type="ECO:0000256" key="1">
    <source>
        <dbReference type="SAM" id="Phobius"/>
    </source>
</evidence>
<sequence>MPYIYHHLALPSVVCMYPSPRVSDVCRRSIHLGLSSIHSLLFSFLCFYHFIAYYSPQFLHTPLWTAGRTESWPATPLPSVSPPSPTISYLALSPRCLFYLECMPSCTLVLPAVGCLPIADPNSRHRHRRSMIQGIKGPCIIHSGGTIDIGLDATCIL</sequence>
<feature type="transmembrane region" description="Helical" evidence="1">
    <location>
        <begin position="97"/>
        <end position="119"/>
    </location>
</feature>
<proteinExistence type="predicted"/>
<organism evidence="2 3">
    <name type="scientific">Favolaschia claudopus</name>
    <dbReference type="NCBI Taxonomy" id="2862362"/>
    <lineage>
        <taxon>Eukaryota</taxon>
        <taxon>Fungi</taxon>
        <taxon>Dikarya</taxon>
        <taxon>Basidiomycota</taxon>
        <taxon>Agaricomycotina</taxon>
        <taxon>Agaricomycetes</taxon>
        <taxon>Agaricomycetidae</taxon>
        <taxon>Agaricales</taxon>
        <taxon>Marasmiineae</taxon>
        <taxon>Mycenaceae</taxon>
        <taxon>Favolaschia</taxon>
    </lineage>
</organism>
<dbReference type="Proteomes" id="UP001362999">
    <property type="component" value="Unassembled WGS sequence"/>
</dbReference>
<keyword evidence="3" id="KW-1185">Reference proteome</keyword>